<protein>
    <submittedName>
        <fullName evidence="2">Uncharacterized protein</fullName>
    </submittedName>
</protein>
<sequence>MRALALRFTGWCLWYGVATGRWWALSPVWCRQRIGLIDTATLGELAVRIQRIEDSRPHLAPCPRPVRRSRPVPGTGREAAFPAPRPRVTEDTIERSDEGGGTASGHAHGRVR</sequence>
<reference evidence="2" key="1">
    <citation type="journal article" date="2014" name="Int. J. Syst. Evol. Microbiol.">
        <title>Complete genome sequence of Corynebacterium casei LMG S-19264T (=DSM 44701T), isolated from a smear-ripened cheese.</title>
        <authorList>
            <consortium name="US DOE Joint Genome Institute (JGI-PGF)"/>
            <person name="Walter F."/>
            <person name="Albersmeier A."/>
            <person name="Kalinowski J."/>
            <person name="Ruckert C."/>
        </authorList>
    </citation>
    <scope>NUCLEOTIDE SEQUENCE</scope>
    <source>
        <strain evidence="2">VKM Ac-2007</strain>
    </source>
</reference>
<accession>A0A9W6I569</accession>
<feature type="compositionally biased region" description="Basic and acidic residues" evidence="1">
    <location>
        <begin position="87"/>
        <end position="98"/>
    </location>
</feature>
<feature type="region of interest" description="Disordered" evidence="1">
    <location>
        <begin position="58"/>
        <end position="112"/>
    </location>
</feature>
<evidence type="ECO:0000256" key="1">
    <source>
        <dbReference type="SAM" id="MobiDB-lite"/>
    </source>
</evidence>
<evidence type="ECO:0000313" key="3">
    <source>
        <dbReference type="Proteomes" id="UP001143474"/>
    </source>
</evidence>
<keyword evidence="3" id="KW-1185">Reference proteome</keyword>
<reference evidence="2" key="2">
    <citation type="submission" date="2023-01" db="EMBL/GenBank/DDBJ databases">
        <authorList>
            <person name="Sun Q."/>
            <person name="Evtushenko L."/>
        </authorList>
    </citation>
    <scope>NUCLEOTIDE SEQUENCE</scope>
    <source>
        <strain evidence="2">VKM Ac-2007</strain>
    </source>
</reference>
<dbReference type="EMBL" id="BSEV01000010">
    <property type="protein sequence ID" value="GLK11150.1"/>
    <property type="molecule type" value="Genomic_DNA"/>
</dbReference>
<evidence type="ECO:0000313" key="2">
    <source>
        <dbReference type="EMBL" id="GLK11150.1"/>
    </source>
</evidence>
<organism evidence="2 3">
    <name type="scientific">Streptosporangium carneum</name>
    <dbReference type="NCBI Taxonomy" id="47481"/>
    <lineage>
        <taxon>Bacteria</taxon>
        <taxon>Bacillati</taxon>
        <taxon>Actinomycetota</taxon>
        <taxon>Actinomycetes</taxon>
        <taxon>Streptosporangiales</taxon>
        <taxon>Streptosporangiaceae</taxon>
        <taxon>Streptosporangium</taxon>
    </lineage>
</organism>
<gene>
    <name evidence="2" type="ORF">GCM10017600_45560</name>
</gene>
<proteinExistence type="predicted"/>
<comment type="caution">
    <text evidence="2">The sequence shown here is derived from an EMBL/GenBank/DDBJ whole genome shotgun (WGS) entry which is preliminary data.</text>
</comment>
<dbReference type="Proteomes" id="UP001143474">
    <property type="component" value="Unassembled WGS sequence"/>
</dbReference>
<dbReference type="AlphaFoldDB" id="A0A9W6I569"/>
<name>A0A9W6I569_9ACTN</name>